<keyword evidence="2" id="KW-1185">Reference proteome</keyword>
<comment type="caution">
    <text evidence="1">The sequence shown here is derived from an EMBL/GenBank/DDBJ whole genome shotgun (WGS) entry which is preliminary data.</text>
</comment>
<accession>A0ABS4IXQ8</accession>
<name>A0ABS4IXQ8_9BACL</name>
<dbReference type="EMBL" id="JAGGLB010000013">
    <property type="protein sequence ID" value="MBP1992367.1"/>
    <property type="molecule type" value="Genomic_DNA"/>
</dbReference>
<proteinExistence type="predicted"/>
<sequence length="77" mass="9027">MKFKDKINTLRAFETVCYQMCIFLLGNQSSANQAAEAALIELYNDQDFWKAEEEGERHNRVRLVAKRRCLQQKILSC</sequence>
<reference evidence="1 2" key="1">
    <citation type="submission" date="2021-03" db="EMBL/GenBank/DDBJ databases">
        <title>Genomic Encyclopedia of Type Strains, Phase IV (KMG-IV): sequencing the most valuable type-strain genomes for metagenomic binning, comparative biology and taxonomic classification.</title>
        <authorList>
            <person name="Goeker M."/>
        </authorList>
    </citation>
    <scope>NUCLEOTIDE SEQUENCE [LARGE SCALE GENOMIC DNA]</scope>
    <source>
        <strain evidence="1 2">DSM 26048</strain>
    </source>
</reference>
<gene>
    <name evidence="1" type="ORF">J2Z66_003975</name>
</gene>
<evidence type="ECO:0000313" key="2">
    <source>
        <dbReference type="Proteomes" id="UP001519287"/>
    </source>
</evidence>
<evidence type="ECO:0000313" key="1">
    <source>
        <dbReference type="EMBL" id="MBP1992367.1"/>
    </source>
</evidence>
<dbReference type="RefSeq" id="WP_209973320.1">
    <property type="nucleotide sequence ID" value="NZ_JAGGLB010000013.1"/>
</dbReference>
<organism evidence="1 2">
    <name type="scientific">Paenibacillus eucommiae</name>
    <dbReference type="NCBI Taxonomy" id="1355755"/>
    <lineage>
        <taxon>Bacteria</taxon>
        <taxon>Bacillati</taxon>
        <taxon>Bacillota</taxon>
        <taxon>Bacilli</taxon>
        <taxon>Bacillales</taxon>
        <taxon>Paenibacillaceae</taxon>
        <taxon>Paenibacillus</taxon>
    </lineage>
</organism>
<dbReference type="Proteomes" id="UP001519287">
    <property type="component" value="Unassembled WGS sequence"/>
</dbReference>
<protein>
    <submittedName>
        <fullName evidence="1">Uncharacterized protein</fullName>
    </submittedName>
</protein>